<keyword evidence="1" id="KW-0472">Membrane</keyword>
<accession>A0A822ZMM1</accession>
<keyword evidence="3" id="KW-1185">Reference proteome</keyword>
<dbReference type="AlphaFoldDB" id="A0A822ZMM1"/>
<feature type="transmembrane region" description="Helical" evidence="1">
    <location>
        <begin position="268"/>
        <end position="291"/>
    </location>
</feature>
<gene>
    <name evidence="2" type="ORF">HUJ06_002955</name>
</gene>
<evidence type="ECO:0000256" key="1">
    <source>
        <dbReference type="SAM" id="Phobius"/>
    </source>
</evidence>
<evidence type="ECO:0000313" key="2">
    <source>
        <dbReference type="EMBL" id="DAD44725.1"/>
    </source>
</evidence>
<name>A0A822ZMM1_NELNU</name>
<dbReference type="EMBL" id="DUZY01000007">
    <property type="protein sequence ID" value="DAD44725.1"/>
    <property type="molecule type" value="Genomic_DNA"/>
</dbReference>
<organism evidence="2 3">
    <name type="scientific">Nelumbo nucifera</name>
    <name type="common">Sacred lotus</name>
    <dbReference type="NCBI Taxonomy" id="4432"/>
    <lineage>
        <taxon>Eukaryota</taxon>
        <taxon>Viridiplantae</taxon>
        <taxon>Streptophyta</taxon>
        <taxon>Embryophyta</taxon>
        <taxon>Tracheophyta</taxon>
        <taxon>Spermatophyta</taxon>
        <taxon>Magnoliopsida</taxon>
        <taxon>Proteales</taxon>
        <taxon>Nelumbonaceae</taxon>
        <taxon>Nelumbo</taxon>
    </lineage>
</organism>
<feature type="transmembrane region" description="Helical" evidence="1">
    <location>
        <begin position="169"/>
        <end position="198"/>
    </location>
</feature>
<sequence length="300" mass="33563">MPRRTAQVFESVQVMSTAEIFRESIRVLLLHPTHFHSISIFLLSPLPFSFFVSHFLVHQFPTIPPSTIRLTRKLFGHNGAQPLVRLLSETIVHIIICFPSSVTFSLLGRAATVQAVSDSYNGISLNGRRLFMRSGLAWVKLLHTCFWEFFIAISLFGVLVVSLVTVPKILFACGVCSMVLGFWGVLGLLGIPFCVGFAHITVVGNLARVLSVLENECYGFASLMKAKSLIEGRRQTALLMTLFSNVGLRLVECLFEFRMCKGMSLWEGLMLASMYSLVLVLDTVMNVVFYYTCKSLNFDV</sequence>
<evidence type="ECO:0000313" key="3">
    <source>
        <dbReference type="Proteomes" id="UP000607653"/>
    </source>
</evidence>
<protein>
    <submittedName>
        <fullName evidence="2">Uncharacterized protein</fullName>
    </submittedName>
</protein>
<dbReference type="PANTHER" id="PTHR33133">
    <property type="entry name" value="OS08G0107100 PROTEIN-RELATED"/>
    <property type="match status" value="1"/>
</dbReference>
<keyword evidence="1" id="KW-0812">Transmembrane</keyword>
<reference evidence="2 3" key="1">
    <citation type="journal article" date="2020" name="Mol. Biol. Evol.">
        <title>Distinct Expression and Methylation Patterns for Genes with Different Fates following a Single Whole-Genome Duplication in Flowering Plants.</title>
        <authorList>
            <person name="Shi T."/>
            <person name="Rahmani R.S."/>
            <person name="Gugger P.F."/>
            <person name="Wang M."/>
            <person name="Li H."/>
            <person name="Zhang Y."/>
            <person name="Li Z."/>
            <person name="Wang Q."/>
            <person name="Van de Peer Y."/>
            <person name="Marchal K."/>
            <person name="Chen J."/>
        </authorList>
    </citation>
    <scope>NUCLEOTIDE SEQUENCE [LARGE SCALE GENOMIC DNA]</scope>
    <source>
        <tissue evidence="2">Leaf</tissue>
    </source>
</reference>
<comment type="caution">
    <text evidence="2">The sequence shown here is derived from an EMBL/GenBank/DDBJ whole genome shotgun (WGS) entry which is preliminary data.</text>
</comment>
<feature type="transmembrane region" description="Helical" evidence="1">
    <location>
        <begin position="38"/>
        <end position="57"/>
    </location>
</feature>
<dbReference type="PANTHER" id="PTHR33133:SF9">
    <property type="entry name" value="SOLUTE CARRIER FAMILY 40 PROTEIN"/>
    <property type="match status" value="1"/>
</dbReference>
<feature type="transmembrane region" description="Helical" evidence="1">
    <location>
        <begin position="138"/>
        <end position="163"/>
    </location>
</feature>
<proteinExistence type="predicted"/>
<dbReference type="Proteomes" id="UP000607653">
    <property type="component" value="Unassembled WGS sequence"/>
</dbReference>
<keyword evidence="1" id="KW-1133">Transmembrane helix</keyword>